<dbReference type="Proteomes" id="UP000731519">
    <property type="component" value="Unassembled WGS sequence"/>
</dbReference>
<gene>
    <name evidence="3" type="ORF">BG846_01417</name>
    <name evidence="2" type="ORF">K701_11375</name>
</gene>
<dbReference type="GeneID" id="91403126"/>
<evidence type="ECO:0000256" key="1">
    <source>
        <dbReference type="SAM" id="MobiDB-lite"/>
    </source>
</evidence>
<feature type="region of interest" description="Disordered" evidence="1">
    <location>
        <begin position="296"/>
        <end position="337"/>
    </location>
</feature>
<dbReference type="AlphaFoldDB" id="A0A1Y2P027"/>
<organism evidence="3 4">
    <name type="scientific">Streptomyces fradiae ATCC 10745 = DSM 40063</name>
    <dbReference type="NCBI Taxonomy" id="1319510"/>
    <lineage>
        <taxon>Bacteria</taxon>
        <taxon>Bacillati</taxon>
        <taxon>Actinomycetota</taxon>
        <taxon>Actinomycetes</taxon>
        <taxon>Kitasatosporales</taxon>
        <taxon>Streptomycetaceae</taxon>
        <taxon>Streptomyces</taxon>
    </lineage>
</organism>
<name>A0A1Y2P027_STRFR</name>
<dbReference type="EMBL" id="MIFZ01000122">
    <property type="protein sequence ID" value="OSY52940.1"/>
    <property type="molecule type" value="Genomic_DNA"/>
</dbReference>
<accession>A0A1Y2P027</accession>
<dbReference type="PANTHER" id="PTHR37285:SF5">
    <property type="entry name" value="SPORE WALL MATURATION PROTEIN DIT1"/>
    <property type="match status" value="1"/>
</dbReference>
<comment type="caution">
    <text evidence="3">The sequence shown here is derived from an EMBL/GenBank/DDBJ whole genome shotgun (WGS) entry which is preliminary data.</text>
</comment>
<dbReference type="Pfam" id="PF05141">
    <property type="entry name" value="DIT1_PvcA"/>
    <property type="match status" value="1"/>
</dbReference>
<feature type="compositionally biased region" description="Basic and acidic residues" evidence="1">
    <location>
        <begin position="322"/>
        <end position="333"/>
    </location>
</feature>
<dbReference type="RefSeq" id="WP_031134447.1">
    <property type="nucleotide sequence ID" value="NZ_ASYR01000012.1"/>
</dbReference>
<evidence type="ECO:0000313" key="2">
    <source>
        <dbReference type="EMBL" id="KAF0649687.1"/>
    </source>
</evidence>
<sequence length="557" mass="60478">MSTAMSTATTEPSAPPLVTSRRERALRDLTAEQRRSQISDGHRLIRAVRTRPFQLYSARRHATRAVTVDAEEWLAAVMPALRAAVSRTASARLDTALARARKRMNEYGVRRVGSAEAVAEALSDGKWFRTQRAHMGRAELRDRVARALRHGEPVELVFPVFSRKPFSPVKNRGVAPDTAELHSLARCAALAHTVAALSPTGCRFTVLADGRKYNRACGTPGPVVAAYQDTLRRWVTDLGADGVLRIVDYEEWVARGLGAADLGTREEYYQRRAAALADRYGRLFSAHAPRESLERLAGPADPHDARGPHDAPGPRGTPAPHGRHDPHGAHGAHDPGGVGGQLAHTFWSIATSVHYTALGTGHQDLPDGPCYPDAYQEAYALYVAHLGRPLTGPGAGGLLPAAPYGRAATDPDLHLALREEAWEAACRYVAISLTDRDLNLVRETAPRAVKLTVHGKPGELHFTTAASRDANMTAQHSTGGYALRDGRARPTFRYRIEREAAGETPVLLHGAAGRGGDGPHLLPQARLERMQQPIAYVDDPAPLLDGTFPRLLEDLEI</sequence>
<evidence type="ECO:0000313" key="4">
    <source>
        <dbReference type="Proteomes" id="UP000194318"/>
    </source>
</evidence>
<protein>
    <submittedName>
        <fullName evidence="3">Pyoverdine/dityrosine biosynthesis protein</fullName>
    </submittedName>
</protein>
<dbReference type="PANTHER" id="PTHR37285">
    <property type="entry name" value="SPORE WALL MATURATION PROTEIN DIT1"/>
    <property type="match status" value="1"/>
</dbReference>
<reference evidence="3 4" key="2">
    <citation type="submission" date="2016-09" db="EMBL/GenBank/DDBJ databases">
        <title>Streptomyces fradiae DSM40063, a candidate organism with high potential of specific P450 cytochromes.</title>
        <authorList>
            <person name="Grumaz C."/>
            <person name="Vainshtein Y."/>
            <person name="Kirstahler P."/>
            <person name="Sohn K."/>
        </authorList>
    </citation>
    <scope>NUCLEOTIDE SEQUENCE [LARGE SCALE GENOMIC DNA]</scope>
    <source>
        <strain evidence="3 4">DSM 40063</strain>
    </source>
</reference>
<reference evidence="2 5" key="1">
    <citation type="submission" date="2013-05" db="EMBL/GenBank/DDBJ databases">
        <title>Genome Sequence of Streptomyces fradiae.</title>
        <authorList>
            <person name="Kirby R."/>
        </authorList>
    </citation>
    <scope>NUCLEOTIDE SEQUENCE [LARGE SCALE GENOMIC DNA]</scope>
    <source>
        <strain evidence="2 5">ATCC 10745</strain>
    </source>
</reference>
<evidence type="ECO:0000313" key="3">
    <source>
        <dbReference type="EMBL" id="OSY52940.1"/>
    </source>
</evidence>
<keyword evidence="5" id="KW-1185">Reference proteome</keyword>
<dbReference type="EMBL" id="ASYR01000012">
    <property type="protein sequence ID" value="KAF0649687.1"/>
    <property type="molecule type" value="Genomic_DNA"/>
</dbReference>
<evidence type="ECO:0000313" key="5">
    <source>
        <dbReference type="Proteomes" id="UP000731519"/>
    </source>
</evidence>
<dbReference type="InterPro" id="IPR007817">
    <property type="entry name" value="Isocyanide_synthase_DIT1"/>
</dbReference>
<proteinExistence type="predicted"/>
<dbReference type="Proteomes" id="UP000194318">
    <property type="component" value="Unassembled WGS sequence"/>
</dbReference>